<organism evidence="5 6">
    <name type="scientific">Paenibacillus antri</name>
    <dbReference type="NCBI Taxonomy" id="2582848"/>
    <lineage>
        <taxon>Bacteria</taxon>
        <taxon>Bacillati</taxon>
        <taxon>Bacillota</taxon>
        <taxon>Bacilli</taxon>
        <taxon>Bacillales</taxon>
        <taxon>Paenibacillaceae</taxon>
        <taxon>Paenibacillus</taxon>
    </lineage>
</organism>
<dbReference type="InterPro" id="IPR039126">
    <property type="entry name" value="GGACT"/>
</dbReference>
<comment type="similarity">
    <text evidence="1 3">Belongs to the gamma-glutamylcyclotransferase family.</text>
</comment>
<evidence type="ECO:0000259" key="4">
    <source>
        <dbReference type="Pfam" id="PF06094"/>
    </source>
</evidence>
<evidence type="ECO:0000256" key="1">
    <source>
        <dbReference type="ARBA" id="ARBA00008861"/>
    </source>
</evidence>
<sequence>MESAGGRERIGIAGRGMIRLEYERAGELRMRQSEGILVFVYGTLLQGEANDRWLRDARRVAPEAVAPGTLYDTGRGYPAMTTAGRESESTVLGELYAIDEQTLQALDELEDFYGSGDPRNEYERVRSVVRTEHGASEAWTYVYERVPTGCTHIPTGDWRRYRRELQERPLRDR</sequence>
<dbReference type="InterPro" id="IPR009288">
    <property type="entry name" value="AIG2-like_dom"/>
</dbReference>
<name>A0A5R9GE74_9BACL</name>
<evidence type="ECO:0000256" key="3">
    <source>
        <dbReference type="RuleBase" id="RU367036"/>
    </source>
</evidence>
<dbReference type="RefSeq" id="WP_138195639.1">
    <property type="nucleotide sequence ID" value="NZ_VCIW01000012.1"/>
</dbReference>
<dbReference type="SUPFAM" id="SSF110857">
    <property type="entry name" value="Gamma-glutamyl cyclotransferase-like"/>
    <property type="match status" value="1"/>
</dbReference>
<dbReference type="PANTHER" id="PTHR12510:SF4">
    <property type="entry name" value="GAMMA-GLUTAMYLAMINECYCLOTRANSFERASE"/>
    <property type="match status" value="1"/>
</dbReference>
<dbReference type="GO" id="GO:0061929">
    <property type="term" value="F:gamma-glutamylaminecyclotransferase activity"/>
    <property type="evidence" value="ECO:0007669"/>
    <property type="project" value="InterPro"/>
</dbReference>
<dbReference type="GO" id="GO:0016740">
    <property type="term" value="F:transferase activity"/>
    <property type="evidence" value="ECO:0007669"/>
    <property type="project" value="UniProtKB-KW"/>
</dbReference>
<dbReference type="Proteomes" id="UP000309676">
    <property type="component" value="Unassembled WGS sequence"/>
</dbReference>
<reference evidence="5 6" key="1">
    <citation type="submission" date="2019-05" db="EMBL/GenBank/DDBJ databases">
        <authorList>
            <person name="Narsing Rao M.P."/>
            <person name="Li W.J."/>
        </authorList>
    </citation>
    <scope>NUCLEOTIDE SEQUENCE [LARGE SCALE GENOMIC DNA]</scope>
    <source>
        <strain evidence="5 6">SYSU_K30003</strain>
    </source>
</reference>
<dbReference type="CDD" id="cd06661">
    <property type="entry name" value="GGCT_like"/>
    <property type="match status" value="1"/>
</dbReference>
<evidence type="ECO:0000313" key="5">
    <source>
        <dbReference type="EMBL" id="TLS50953.1"/>
    </source>
</evidence>
<accession>A0A5R9GE74</accession>
<keyword evidence="6" id="KW-1185">Reference proteome</keyword>
<gene>
    <name evidence="5" type="ORF">FE782_18060</name>
</gene>
<feature type="domain" description="Gamma-glutamylcyclotransferase AIG2-like" evidence="4">
    <location>
        <begin position="38"/>
        <end position="160"/>
    </location>
</feature>
<keyword evidence="5" id="KW-0808">Transferase</keyword>
<protein>
    <recommendedName>
        <fullName evidence="3">Gamma-glutamylcyclotransferase family protein</fullName>
    </recommendedName>
</protein>
<feature type="active site" description="Proton acceptor" evidence="2">
    <location>
        <position position="110"/>
    </location>
</feature>
<evidence type="ECO:0000256" key="2">
    <source>
        <dbReference type="PIRSR" id="PIRSR639126-1"/>
    </source>
</evidence>
<dbReference type="PANTHER" id="PTHR12510">
    <property type="entry name" value="TROPONIN C-AKIN-1 PROTEIN"/>
    <property type="match status" value="1"/>
</dbReference>
<dbReference type="EMBL" id="VCIW01000012">
    <property type="protein sequence ID" value="TLS50953.1"/>
    <property type="molecule type" value="Genomic_DNA"/>
</dbReference>
<dbReference type="GO" id="GO:0005829">
    <property type="term" value="C:cytosol"/>
    <property type="evidence" value="ECO:0007669"/>
    <property type="project" value="TreeGrafter"/>
</dbReference>
<dbReference type="AlphaFoldDB" id="A0A5R9GE74"/>
<dbReference type="Pfam" id="PF06094">
    <property type="entry name" value="GGACT"/>
    <property type="match status" value="1"/>
</dbReference>
<comment type="caution">
    <text evidence="5">The sequence shown here is derived from an EMBL/GenBank/DDBJ whole genome shotgun (WGS) entry which is preliminary data.</text>
</comment>
<dbReference type="Gene3D" id="3.10.490.10">
    <property type="entry name" value="Gamma-glutamyl cyclotransferase-like"/>
    <property type="match status" value="1"/>
</dbReference>
<proteinExistence type="inferred from homology"/>
<evidence type="ECO:0000313" key="6">
    <source>
        <dbReference type="Proteomes" id="UP000309676"/>
    </source>
</evidence>
<dbReference type="InterPro" id="IPR036568">
    <property type="entry name" value="GGCT-like_sf"/>
</dbReference>
<dbReference type="OrthoDB" id="8538589at2"/>
<dbReference type="InterPro" id="IPR013024">
    <property type="entry name" value="GGCT-like"/>
</dbReference>